<accession>A0A382KBP2</accession>
<organism evidence="1">
    <name type="scientific">marine metagenome</name>
    <dbReference type="NCBI Taxonomy" id="408172"/>
    <lineage>
        <taxon>unclassified sequences</taxon>
        <taxon>metagenomes</taxon>
        <taxon>ecological metagenomes</taxon>
    </lineage>
</organism>
<sequence length="196" mass="22592">MDPNFHNITVGLFIKNDILTVWSYSKKEGVKLRLNTIRDKMVELGGLKSIDEDFKLKVPKGYFIERPLRFLFTQSVEKGPDFKFDTGPISASDNKTKLLFNIQGQKMNDNYIYVVSTKGEHERPFIRIRAVIGGFVKYGECIKLNDESFCFKDKKQHDEYVRILLPYARNVSAVENMITTSEQTGQMNTQTLGFSQ</sequence>
<evidence type="ECO:0000313" key="1">
    <source>
        <dbReference type="EMBL" id="SVC21599.1"/>
    </source>
</evidence>
<dbReference type="AlphaFoldDB" id="A0A382KBP2"/>
<gene>
    <name evidence="1" type="ORF">METZ01_LOCUS274453</name>
</gene>
<protein>
    <submittedName>
        <fullName evidence="1">Uncharacterized protein</fullName>
    </submittedName>
</protein>
<dbReference type="EMBL" id="UINC01079522">
    <property type="protein sequence ID" value="SVC21599.1"/>
    <property type="molecule type" value="Genomic_DNA"/>
</dbReference>
<name>A0A382KBP2_9ZZZZ</name>
<proteinExistence type="predicted"/>
<reference evidence="1" key="1">
    <citation type="submission" date="2018-05" db="EMBL/GenBank/DDBJ databases">
        <authorList>
            <person name="Lanie J.A."/>
            <person name="Ng W.-L."/>
            <person name="Kazmierczak K.M."/>
            <person name="Andrzejewski T.M."/>
            <person name="Davidsen T.M."/>
            <person name="Wayne K.J."/>
            <person name="Tettelin H."/>
            <person name="Glass J.I."/>
            <person name="Rusch D."/>
            <person name="Podicherti R."/>
            <person name="Tsui H.-C.T."/>
            <person name="Winkler M.E."/>
        </authorList>
    </citation>
    <scope>NUCLEOTIDE SEQUENCE</scope>
</reference>